<accession>A0A0D0VW08</accession>
<dbReference type="InterPro" id="IPR037479">
    <property type="entry name" value="Tauto_MSAD"/>
</dbReference>
<dbReference type="RefSeq" id="WP_043961676.1">
    <property type="nucleotide sequence ID" value="NZ_CBDRIS010000018.1"/>
</dbReference>
<reference evidence="1 2" key="1">
    <citation type="submission" date="2015-01" db="EMBL/GenBank/DDBJ databases">
        <title>Sequencing and annotation of Micromonospora carbonacea strain JXNU-1 genome.</title>
        <authorList>
            <person name="Long Z."/>
            <person name="Huang Y."/>
            <person name="Jiang Y."/>
        </authorList>
    </citation>
    <scope>NUCLEOTIDE SEQUENCE [LARGE SCALE GENOMIC DNA]</scope>
    <source>
        <strain evidence="1 2">JXNU-1</strain>
    </source>
</reference>
<dbReference type="AlphaFoldDB" id="A0A0D0VW08"/>
<dbReference type="Proteomes" id="UP000032254">
    <property type="component" value="Unassembled WGS sequence"/>
</dbReference>
<proteinExistence type="predicted"/>
<protein>
    <submittedName>
        <fullName evidence="1">Tautomerase</fullName>
    </submittedName>
</protein>
<dbReference type="PANTHER" id="PTHR38460:SF1">
    <property type="entry name" value="TAUTOMERASE YOLI-RELATED"/>
    <property type="match status" value="1"/>
</dbReference>
<dbReference type="PANTHER" id="PTHR38460">
    <property type="entry name" value="TAUTOMERASE YOLI-RELATED"/>
    <property type="match status" value="1"/>
</dbReference>
<gene>
    <name evidence="1" type="ORF">TK50_04995</name>
</gene>
<comment type="caution">
    <text evidence="1">The sequence shown here is derived from an EMBL/GenBank/DDBJ whole genome shotgun (WGS) entry which is preliminary data.</text>
</comment>
<dbReference type="InterPro" id="IPR014347">
    <property type="entry name" value="Tautomerase/MIF_sf"/>
</dbReference>
<dbReference type="Pfam" id="PF14552">
    <property type="entry name" value="Tautomerase_2"/>
    <property type="match status" value="1"/>
</dbReference>
<sequence length="130" mass="14683">MPLVEINVLQRCDPKTLQALGDAVHQAMTETVDVPADDLFQVLRRNDDGMLRYDAGYLGIRRDDDVVFVRITMRGGRSVEQKRALYRRVVELAAERAAVEPRNVLITIVENELCDWSFGEGVAQLVEPGR</sequence>
<evidence type="ECO:0000313" key="2">
    <source>
        <dbReference type="Proteomes" id="UP000032254"/>
    </source>
</evidence>
<dbReference type="GeneID" id="301303517"/>
<dbReference type="OrthoDB" id="9804765at2"/>
<name>A0A0D0VW08_9ACTN</name>
<dbReference type="SUPFAM" id="SSF55331">
    <property type="entry name" value="Tautomerase/MIF"/>
    <property type="match status" value="1"/>
</dbReference>
<keyword evidence="2" id="KW-1185">Reference proteome</keyword>
<evidence type="ECO:0000313" key="1">
    <source>
        <dbReference type="EMBL" id="KIR64923.1"/>
    </source>
</evidence>
<dbReference type="EMBL" id="JXSX01000001">
    <property type="protein sequence ID" value="KIR64923.1"/>
    <property type="molecule type" value="Genomic_DNA"/>
</dbReference>
<organism evidence="1 2">
    <name type="scientific">Micromonospora haikouensis</name>
    <dbReference type="NCBI Taxonomy" id="686309"/>
    <lineage>
        <taxon>Bacteria</taxon>
        <taxon>Bacillati</taxon>
        <taxon>Actinomycetota</taxon>
        <taxon>Actinomycetes</taxon>
        <taxon>Micromonosporales</taxon>
        <taxon>Micromonosporaceae</taxon>
        <taxon>Micromonospora</taxon>
    </lineage>
</organism>
<dbReference type="PATRIC" id="fig|47853.6.peg.1065"/>
<dbReference type="Gene3D" id="3.30.429.10">
    <property type="entry name" value="Macrophage Migration Inhibitory Factor"/>
    <property type="match status" value="1"/>
</dbReference>